<evidence type="ECO:0000256" key="1">
    <source>
        <dbReference type="SAM" id="Phobius"/>
    </source>
</evidence>
<gene>
    <name evidence="3" type="ORF">G9Q97_15820</name>
</gene>
<feature type="transmembrane region" description="Helical" evidence="1">
    <location>
        <begin position="7"/>
        <end position="28"/>
    </location>
</feature>
<keyword evidence="4" id="KW-1185">Reference proteome</keyword>
<keyword evidence="1" id="KW-0812">Transmembrane</keyword>
<dbReference type="Proteomes" id="UP000649799">
    <property type="component" value="Unassembled WGS sequence"/>
</dbReference>
<feature type="transmembrane region" description="Helical" evidence="1">
    <location>
        <begin position="136"/>
        <end position="153"/>
    </location>
</feature>
<keyword evidence="3" id="KW-0482">Metalloprotease</keyword>
<dbReference type="Pfam" id="PF02517">
    <property type="entry name" value="Rce1-like"/>
    <property type="match status" value="1"/>
</dbReference>
<keyword evidence="1" id="KW-1133">Transmembrane helix</keyword>
<feature type="transmembrane region" description="Helical" evidence="1">
    <location>
        <begin position="40"/>
        <end position="59"/>
    </location>
</feature>
<evidence type="ECO:0000313" key="4">
    <source>
        <dbReference type="Proteomes" id="UP000649799"/>
    </source>
</evidence>
<keyword evidence="1" id="KW-0472">Membrane</keyword>
<sequence length="195" mass="22297">MNRKMWLLGWITLLGFGLAGMVLVYFFQEQSMAELWTGHWYLPAQFLLGGLTGFLGAHLSKWLILQPFFETEKIRYRVLINHWSWSGKGIVFISICAGVGEEMFFRAGLQPLLGLWPTAVVFVLIHGYLNPFNWRISVYGLLMVGLIAFFGFLYEEAGIIAPMTAHAVFDAVLLFWMTKGNNSTEKVWENFNSKT</sequence>
<reference evidence="3 4" key="1">
    <citation type="submission" date="2020-03" db="EMBL/GenBank/DDBJ databases">
        <title>Cyclobacterium plantarum sp. nov., a marine bacterium isolated from a coastal-marine wetland.</title>
        <authorList>
            <person name="Sanchez-Porro C."/>
            <person name="Ventosa A."/>
            <person name="Amoozegar M."/>
        </authorList>
    </citation>
    <scope>NUCLEOTIDE SEQUENCE [LARGE SCALE GENOMIC DNA]</scope>
    <source>
        <strain evidence="3 4">GBPx2</strain>
    </source>
</reference>
<keyword evidence="3" id="KW-0645">Protease</keyword>
<evidence type="ECO:0000313" key="3">
    <source>
        <dbReference type="EMBL" id="NHE58279.1"/>
    </source>
</evidence>
<comment type="caution">
    <text evidence="3">The sequence shown here is derived from an EMBL/GenBank/DDBJ whole genome shotgun (WGS) entry which is preliminary data.</text>
</comment>
<dbReference type="GO" id="GO:0008237">
    <property type="term" value="F:metallopeptidase activity"/>
    <property type="evidence" value="ECO:0007669"/>
    <property type="project" value="UniProtKB-KW"/>
</dbReference>
<name>A0ABX0HD70_9BACT</name>
<feature type="transmembrane region" description="Helical" evidence="1">
    <location>
        <begin position="112"/>
        <end position="129"/>
    </location>
</feature>
<accession>A0ABX0HD70</accession>
<dbReference type="InterPro" id="IPR003675">
    <property type="entry name" value="Rce1/LyrA-like_dom"/>
</dbReference>
<feature type="transmembrane region" description="Helical" evidence="1">
    <location>
        <begin position="80"/>
        <end position="100"/>
    </location>
</feature>
<proteinExistence type="predicted"/>
<feature type="transmembrane region" description="Helical" evidence="1">
    <location>
        <begin position="159"/>
        <end position="177"/>
    </location>
</feature>
<dbReference type="EMBL" id="JAANYN010000006">
    <property type="protein sequence ID" value="NHE58279.1"/>
    <property type="molecule type" value="Genomic_DNA"/>
</dbReference>
<evidence type="ECO:0000259" key="2">
    <source>
        <dbReference type="Pfam" id="PF02517"/>
    </source>
</evidence>
<feature type="domain" description="CAAX prenyl protease 2/Lysostaphin resistance protein A-like" evidence="2">
    <location>
        <begin position="89"/>
        <end position="172"/>
    </location>
</feature>
<protein>
    <submittedName>
        <fullName evidence="3">CPBP family intramembrane metalloprotease</fullName>
    </submittedName>
</protein>
<keyword evidence="3" id="KW-0378">Hydrolase</keyword>
<dbReference type="RefSeq" id="WP_166148489.1">
    <property type="nucleotide sequence ID" value="NZ_JAANYN010000006.1"/>
</dbReference>
<organism evidence="3 4">
    <name type="scientific">Cyclobacterium plantarum</name>
    <dbReference type="NCBI Taxonomy" id="2716263"/>
    <lineage>
        <taxon>Bacteria</taxon>
        <taxon>Pseudomonadati</taxon>
        <taxon>Bacteroidota</taxon>
        <taxon>Cytophagia</taxon>
        <taxon>Cytophagales</taxon>
        <taxon>Cyclobacteriaceae</taxon>
        <taxon>Cyclobacterium</taxon>
    </lineage>
</organism>